<proteinExistence type="predicted"/>
<comment type="caution">
    <text evidence="1">The sequence shown here is derived from an EMBL/GenBank/DDBJ whole genome shotgun (WGS) entry which is preliminary data.</text>
</comment>
<evidence type="ECO:0000313" key="2">
    <source>
        <dbReference type="Proteomes" id="UP000011778"/>
    </source>
</evidence>
<evidence type="ECO:0000313" key="1">
    <source>
        <dbReference type="EMBL" id="EMG24081.1"/>
    </source>
</evidence>
<dbReference type="EMBL" id="AFMD02000028">
    <property type="protein sequence ID" value="EMG24081.1"/>
    <property type="molecule type" value="Genomic_DNA"/>
</dbReference>
<reference evidence="1 2" key="1">
    <citation type="submission" date="2013-02" db="EMBL/GenBank/DDBJ databases">
        <authorList>
            <person name="Harkins D.M."/>
            <person name="Durkin A.S."/>
            <person name="Brinkac L.M."/>
            <person name="Haft D.H."/>
            <person name="Selengut J.D."/>
            <person name="Sanka R."/>
            <person name="DePew J."/>
            <person name="Purushe J."/>
            <person name="Tulsiani S.M."/>
            <person name="Graham G.C."/>
            <person name="Burns M.-A."/>
            <person name="Dohnt M.F."/>
            <person name="Smythe L.D."/>
            <person name="McKay D.B."/>
            <person name="Craig S.B."/>
            <person name="Vinetz J.M."/>
            <person name="Sutton G.G."/>
            <person name="Nierman W.C."/>
            <person name="Fouts D.E."/>
        </authorList>
    </citation>
    <scope>NUCLEOTIDE SEQUENCE [LARGE SCALE GENOMIC DNA]</scope>
    <source>
        <strain evidence="1 2">LT2050</strain>
    </source>
</reference>
<dbReference type="AlphaFoldDB" id="M3I1Z1"/>
<sequence length="53" mass="6437">MENVLHKYVSTSSKRKRHFQPSSCNRFHFSKRKMKTVLVFQKLTVLFKIFFSL</sequence>
<protein>
    <submittedName>
        <fullName evidence="1">Uncharacterized protein</fullName>
    </submittedName>
</protein>
<dbReference type="Proteomes" id="UP000011778">
    <property type="component" value="Unassembled WGS sequence"/>
</dbReference>
<gene>
    <name evidence="1" type="ORF">LEP1GSC150_2656</name>
</gene>
<organism evidence="1 2">
    <name type="scientific">Leptospira interrogans serovar Copenhageni str. LT2050</name>
    <dbReference type="NCBI Taxonomy" id="1001598"/>
    <lineage>
        <taxon>Bacteria</taxon>
        <taxon>Pseudomonadati</taxon>
        <taxon>Spirochaetota</taxon>
        <taxon>Spirochaetia</taxon>
        <taxon>Leptospirales</taxon>
        <taxon>Leptospiraceae</taxon>
        <taxon>Leptospira</taxon>
    </lineage>
</organism>
<accession>M3I1Z1</accession>
<name>M3I1Z1_LEPIT</name>